<comment type="caution">
    <text evidence="9">The sequence shown here is derived from an EMBL/GenBank/DDBJ whole genome shotgun (WGS) entry which is preliminary data.</text>
</comment>
<dbReference type="eggNOG" id="COG1044">
    <property type="taxonomic scope" value="Bacteria"/>
</dbReference>
<dbReference type="InterPro" id="IPR007691">
    <property type="entry name" value="LpxD"/>
</dbReference>
<dbReference type="OrthoDB" id="9784739at2"/>
<dbReference type="InterPro" id="IPR011004">
    <property type="entry name" value="Trimer_LpxA-like_sf"/>
</dbReference>
<evidence type="ECO:0000313" key="10">
    <source>
        <dbReference type="Proteomes" id="UP000034681"/>
    </source>
</evidence>
<dbReference type="NCBIfam" id="NF002060">
    <property type="entry name" value="PRK00892.1"/>
    <property type="match status" value="1"/>
</dbReference>
<evidence type="ECO:0000256" key="4">
    <source>
        <dbReference type="ARBA" id="ARBA00022737"/>
    </source>
</evidence>
<dbReference type="Pfam" id="PF04613">
    <property type="entry name" value="LpxD"/>
    <property type="match status" value="1"/>
</dbReference>
<dbReference type="GO" id="GO:0031470">
    <property type="term" value="C:carboxysome"/>
    <property type="evidence" value="ECO:0007669"/>
    <property type="project" value="UniProtKB-ARBA"/>
</dbReference>
<evidence type="ECO:0000256" key="2">
    <source>
        <dbReference type="ARBA" id="ARBA00022556"/>
    </source>
</evidence>
<gene>
    <name evidence="7" type="primary">lpxD</name>
    <name evidence="9" type="ORF">PROH_16185</name>
</gene>
<dbReference type="PANTHER" id="PTHR43378:SF2">
    <property type="entry name" value="UDP-3-O-ACYLGLUCOSAMINE N-ACYLTRANSFERASE 1, MITOCHONDRIAL-RELATED"/>
    <property type="match status" value="1"/>
</dbReference>
<dbReference type="HAMAP" id="MF_00523">
    <property type="entry name" value="LpxD"/>
    <property type="match status" value="1"/>
</dbReference>
<comment type="function">
    <text evidence="7">Catalyzes the N-acylation of UDP-3-O-acylglucosamine using 3-hydroxyacyl-ACP as the acyl donor. Is involved in the biosynthesis of lipid A, a phosphorylated glycolipid that anchors the lipopolysaccharide to the outer membrane of the cell.</text>
</comment>
<dbReference type="CDD" id="cd03352">
    <property type="entry name" value="LbH_LpxD"/>
    <property type="match status" value="1"/>
</dbReference>
<keyword evidence="6 7" id="KW-0012">Acyltransferase</keyword>
<dbReference type="RefSeq" id="WP_017712789.1">
    <property type="nucleotide sequence ID" value="NZ_KB235937.1"/>
</dbReference>
<keyword evidence="5 7" id="KW-0443">Lipid metabolism</keyword>
<dbReference type="EMBL" id="AJTX02000006">
    <property type="protein sequence ID" value="KKI99270.1"/>
    <property type="molecule type" value="Genomic_DNA"/>
</dbReference>
<keyword evidence="3 7" id="KW-0808">Transferase</keyword>
<keyword evidence="1 7" id="KW-0444">Lipid biosynthesis</keyword>
<dbReference type="GO" id="GO:0009245">
    <property type="term" value="P:lipid A biosynthetic process"/>
    <property type="evidence" value="ECO:0007669"/>
    <property type="project" value="UniProtKB-UniRule"/>
</dbReference>
<evidence type="ECO:0000256" key="1">
    <source>
        <dbReference type="ARBA" id="ARBA00022516"/>
    </source>
</evidence>
<dbReference type="PANTHER" id="PTHR43378">
    <property type="entry name" value="UDP-3-O-ACYLGLUCOSAMINE N-ACYLTRANSFERASE"/>
    <property type="match status" value="1"/>
</dbReference>
<dbReference type="GO" id="GO:0016020">
    <property type="term" value="C:membrane"/>
    <property type="evidence" value="ECO:0007669"/>
    <property type="project" value="GOC"/>
</dbReference>
<reference evidence="9" key="1">
    <citation type="submission" date="2012-04" db="EMBL/GenBank/DDBJ databases">
        <authorList>
            <person name="Borisov I.G."/>
            <person name="Ivanikova N.V."/>
            <person name="Pinevich A.V."/>
        </authorList>
    </citation>
    <scope>NUCLEOTIDE SEQUENCE [LARGE SCALE GENOMIC DNA]</scope>
    <source>
        <strain evidence="9">CALU 1027</strain>
    </source>
</reference>
<comment type="similarity">
    <text evidence="7">Belongs to the transferase hexapeptide repeat family. LpxD subfamily.</text>
</comment>
<organism evidence="9 10">
    <name type="scientific">Prochlorothrix hollandica PCC 9006 = CALU 1027</name>
    <dbReference type="NCBI Taxonomy" id="317619"/>
    <lineage>
        <taxon>Bacteria</taxon>
        <taxon>Bacillati</taxon>
        <taxon>Cyanobacteriota</taxon>
        <taxon>Cyanophyceae</taxon>
        <taxon>Prochlorotrichales</taxon>
        <taxon>Prochlorotrichaceae</taxon>
        <taxon>Prochlorothrix</taxon>
    </lineage>
</organism>
<dbReference type="Gene3D" id="2.160.10.10">
    <property type="entry name" value="Hexapeptide repeat proteins"/>
    <property type="match status" value="1"/>
</dbReference>
<comment type="subunit">
    <text evidence="7">Homotrimer.</text>
</comment>
<dbReference type="NCBIfam" id="TIGR01853">
    <property type="entry name" value="lipid_A_lpxD"/>
    <property type="match status" value="1"/>
</dbReference>
<dbReference type="Proteomes" id="UP000034681">
    <property type="component" value="Unassembled WGS sequence"/>
</dbReference>
<evidence type="ECO:0000259" key="8">
    <source>
        <dbReference type="Pfam" id="PF04613"/>
    </source>
</evidence>
<dbReference type="EC" id="2.3.1.191" evidence="7"/>
<feature type="active site" description="Proton acceptor" evidence="7">
    <location>
        <position position="247"/>
    </location>
</feature>
<dbReference type="STRING" id="317619.GCA_000332315_02415"/>
<dbReference type="Pfam" id="PF00132">
    <property type="entry name" value="Hexapep"/>
    <property type="match status" value="3"/>
</dbReference>
<protein>
    <recommendedName>
        <fullName evidence="7">UDP-3-O-acylglucosamine N-acyltransferase</fullName>
        <ecNumber evidence="7">2.3.1.191</ecNumber>
    </recommendedName>
</protein>
<keyword evidence="2 7" id="KW-0441">Lipid A biosynthesis</keyword>
<dbReference type="SUPFAM" id="SSF51161">
    <property type="entry name" value="Trimeric LpxA-like enzymes"/>
    <property type="match status" value="1"/>
</dbReference>
<comment type="catalytic activity">
    <reaction evidence="7">
        <text>a UDP-3-O-[(3R)-3-hydroxyacyl]-alpha-D-glucosamine + a (3R)-hydroxyacyl-[ACP] = a UDP-2-N,3-O-bis[(3R)-3-hydroxyacyl]-alpha-D-glucosamine + holo-[ACP] + H(+)</text>
        <dbReference type="Rhea" id="RHEA:53836"/>
        <dbReference type="Rhea" id="RHEA-COMP:9685"/>
        <dbReference type="Rhea" id="RHEA-COMP:9945"/>
        <dbReference type="ChEBI" id="CHEBI:15378"/>
        <dbReference type="ChEBI" id="CHEBI:64479"/>
        <dbReference type="ChEBI" id="CHEBI:78827"/>
        <dbReference type="ChEBI" id="CHEBI:137740"/>
        <dbReference type="ChEBI" id="CHEBI:137748"/>
        <dbReference type="EC" id="2.3.1.191"/>
    </reaction>
</comment>
<name>A0A0M2PRU3_PROHO</name>
<proteinExistence type="inferred from homology"/>
<dbReference type="InterPro" id="IPR001451">
    <property type="entry name" value="Hexapep"/>
</dbReference>
<sequence>MKFSSLIETLSAQGHAPLGWGGAPDLDLQGLSQISESLPHTVTYVEGPKYAHYIAETQASVVVIPSDATLQAAVEAQGLGWITAQSPRLLFAHILGLFYQPFPGDPGIHATAIVAPDVVLGEGVAIGAHAVVQGGVTLGDGVCIQANVVIYPQVTVGDRTLLHANCVIHERSQLGSDCVIHSGAVIGAEGFGFVPTGQGWVKMQQSGRVVLDAGVEVGCNSTIDRPALGETRIGANTKIDNLVHIGHGCTIGRNCALAAQVGLAGGVTLGDHVILAGQVGVANQAHIGDGAIASSKSGIHGNVEAGAVVSGYPAIANRLWLKAVAVYNRLPELHKAVKQLERQLERQRDQ</sequence>
<feature type="domain" description="UDP-3-O-[3-hydroxymyristoyl] glucosamine N-acyltransferase non-repeat region" evidence="8">
    <location>
        <begin position="25"/>
        <end position="95"/>
    </location>
</feature>
<dbReference type="GO" id="GO:0103118">
    <property type="term" value="F:UDP-3-O-[(3R)-3-hydroxyacyl]-glucosamine N-acyltransferase activity"/>
    <property type="evidence" value="ECO:0007669"/>
    <property type="project" value="UniProtKB-EC"/>
</dbReference>
<evidence type="ECO:0000256" key="5">
    <source>
        <dbReference type="ARBA" id="ARBA00023098"/>
    </source>
</evidence>
<dbReference type="Gene3D" id="3.40.1390.10">
    <property type="entry name" value="MurE/MurF, N-terminal domain"/>
    <property type="match status" value="1"/>
</dbReference>
<comment type="pathway">
    <text evidence="7">Bacterial outer membrane biogenesis; LPS lipid A biosynthesis.</text>
</comment>
<accession>A0A0M2PRU3</accession>
<evidence type="ECO:0000256" key="3">
    <source>
        <dbReference type="ARBA" id="ARBA00022679"/>
    </source>
</evidence>
<evidence type="ECO:0000313" key="9">
    <source>
        <dbReference type="EMBL" id="KKI99270.1"/>
    </source>
</evidence>
<dbReference type="InterPro" id="IPR020573">
    <property type="entry name" value="UDP_GlcNAc_AcTrfase_non-rep"/>
</dbReference>
<evidence type="ECO:0000256" key="6">
    <source>
        <dbReference type="ARBA" id="ARBA00023315"/>
    </source>
</evidence>
<keyword evidence="10" id="KW-1185">Reference proteome</keyword>
<dbReference type="GO" id="GO:0043886">
    <property type="term" value="F:structural constituent of carboxysome shell"/>
    <property type="evidence" value="ECO:0007669"/>
    <property type="project" value="UniProtKB-ARBA"/>
</dbReference>
<evidence type="ECO:0000256" key="7">
    <source>
        <dbReference type="HAMAP-Rule" id="MF_00523"/>
    </source>
</evidence>
<dbReference type="UniPathway" id="UPA00973"/>
<dbReference type="GO" id="GO:0016410">
    <property type="term" value="F:N-acyltransferase activity"/>
    <property type="evidence" value="ECO:0007669"/>
    <property type="project" value="InterPro"/>
</dbReference>
<keyword evidence="4 7" id="KW-0677">Repeat</keyword>
<dbReference type="AlphaFoldDB" id="A0A0M2PRU3"/>